<evidence type="ECO:0000256" key="1">
    <source>
        <dbReference type="SAM" id="MobiDB-lite"/>
    </source>
</evidence>
<evidence type="ECO:0008006" key="4">
    <source>
        <dbReference type="Google" id="ProtNLM"/>
    </source>
</evidence>
<dbReference type="RefSeq" id="WP_007002264.1">
    <property type="nucleotide sequence ID" value="NZ_GG770777.1"/>
</dbReference>
<dbReference type="SUPFAM" id="SSF52540">
    <property type="entry name" value="P-loop containing nucleoside triphosphate hydrolases"/>
    <property type="match status" value="1"/>
</dbReference>
<name>D5RQ72_9PROT</name>
<feature type="compositionally biased region" description="Basic residues" evidence="1">
    <location>
        <begin position="803"/>
        <end position="812"/>
    </location>
</feature>
<dbReference type="EMBL" id="ADVL01000657">
    <property type="protein sequence ID" value="EFH10530.1"/>
    <property type="molecule type" value="Genomic_DNA"/>
</dbReference>
<organism evidence="2 3">
    <name type="scientific">Pseudoroseomonas cervicalis ATCC 49957</name>
    <dbReference type="NCBI Taxonomy" id="525371"/>
    <lineage>
        <taxon>Bacteria</taxon>
        <taxon>Pseudomonadati</taxon>
        <taxon>Pseudomonadota</taxon>
        <taxon>Alphaproteobacteria</taxon>
        <taxon>Acetobacterales</taxon>
        <taxon>Roseomonadaceae</taxon>
        <taxon>Roseomonas</taxon>
    </lineage>
</organism>
<protein>
    <recommendedName>
        <fullName evidence="4">AAA+ ATPase domain-containing protein</fullName>
    </recommendedName>
</protein>
<evidence type="ECO:0000313" key="3">
    <source>
        <dbReference type="Proteomes" id="UP000005324"/>
    </source>
</evidence>
<keyword evidence="3" id="KW-1185">Reference proteome</keyword>
<feature type="compositionally biased region" description="Basic and acidic residues" evidence="1">
    <location>
        <begin position="789"/>
        <end position="802"/>
    </location>
</feature>
<sequence length="812" mass="86916">MDTHGIASGSVPPYVASVTDTARLRSVNYSEIARFVDALFRYATPGGCVSLRAFREGANGVFDVSAHRIGVDKLGELAGAAVSLATRAANAPFPVVFCPPVATFTNSEKADEASLLNGLALSVECDAMPLQARVKLESLIGPATVVVASGGEWADPQTGEVQPKLHLHWRLNEPTFEHDEHAVLKRARALAAALVGGDASNKPIVHPIRWPGTWHRKGEPRLSRIVAFNPSAEIDLQEAMEWLEQAFKATGAAEVRRTAGALPAGDLGAGEERETEELIPAILSAQDYHAPLVALAMRYLKGGMADAQVVLTLRGIMNSVPPDIREVKGGIFQAGRWQSRYDDIPRAVSTAREKLDERTEAGADTANAWADTESFRLDLMTQGEPPPRRFLLEPLMPLGTVGLLFGEGGLGKSMVALDLALLTARATRGCGLAERLLGPLGGTMTQHAAGASVFITLEDDKAELHRRANALDPHRERDGAPCFVIPALDLPGFDPALVTTDRGRVAVLTSFAAAGLDTLLSNIARSGGHPVRLLILDPAGDFLEGDENDATHVKRLMRLLREKASAHGCTILLLGHVAKGASGASMRGSGAWVANSRFAYSLRRPDPQREKTLIGQLRRAGVKEASIVIGQLVKANHAGAPTHRDRVFVRCAETGRLIDESRRITPPEPDAALIEALVAACADYAAAGIPFKLTGAAGLYAGQADLPEPLSTLSKNKLELLGKQAVEARHLVKCKGPNSRTPDCLDVPGGPYAKGPPVVTNAGSRREALAQYRRRGHAQPAAIIPEDLGNYRKRDIPDDSRERKKRQKTKGK</sequence>
<dbReference type="OrthoDB" id="5453446at2"/>
<dbReference type="InterPro" id="IPR027417">
    <property type="entry name" value="P-loop_NTPase"/>
</dbReference>
<gene>
    <name evidence="2" type="ORF">HMPREF0731_3234</name>
</gene>
<dbReference type="Proteomes" id="UP000005324">
    <property type="component" value="Unassembled WGS sequence"/>
</dbReference>
<dbReference type="Pfam" id="PF13481">
    <property type="entry name" value="AAA_25"/>
    <property type="match status" value="1"/>
</dbReference>
<dbReference type="Gene3D" id="3.40.50.300">
    <property type="entry name" value="P-loop containing nucleotide triphosphate hydrolases"/>
    <property type="match status" value="1"/>
</dbReference>
<accession>D5RQ72</accession>
<feature type="region of interest" description="Disordered" evidence="1">
    <location>
        <begin position="773"/>
        <end position="812"/>
    </location>
</feature>
<dbReference type="AlphaFoldDB" id="D5RQ72"/>
<dbReference type="HOGENOM" id="CLU_347455_0_0_5"/>
<evidence type="ECO:0000313" key="2">
    <source>
        <dbReference type="EMBL" id="EFH10530.1"/>
    </source>
</evidence>
<proteinExistence type="predicted"/>
<comment type="caution">
    <text evidence="2">The sequence shown here is derived from an EMBL/GenBank/DDBJ whole genome shotgun (WGS) entry which is preliminary data.</text>
</comment>
<reference evidence="2 3" key="1">
    <citation type="submission" date="2010-04" db="EMBL/GenBank/DDBJ databases">
        <authorList>
            <person name="Qin X."/>
            <person name="Bachman B."/>
            <person name="Battles P."/>
            <person name="Bell A."/>
            <person name="Bess C."/>
            <person name="Bickham C."/>
            <person name="Chaboub L."/>
            <person name="Chen D."/>
            <person name="Coyle M."/>
            <person name="Deiros D.R."/>
            <person name="Dinh H."/>
            <person name="Forbes L."/>
            <person name="Fowler G."/>
            <person name="Francisco L."/>
            <person name="Fu Q."/>
            <person name="Gubbala S."/>
            <person name="Hale W."/>
            <person name="Han Y."/>
            <person name="Hemphill L."/>
            <person name="Highlander S.K."/>
            <person name="Hirani K."/>
            <person name="Hogues M."/>
            <person name="Jackson L."/>
            <person name="Jakkamsetti A."/>
            <person name="Javaid M."/>
            <person name="Jiang H."/>
            <person name="Korchina V."/>
            <person name="Kovar C."/>
            <person name="Lara F."/>
            <person name="Lee S."/>
            <person name="Mata R."/>
            <person name="Mathew T."/>
            <person name="Moen C."/>
            <person name="Morales K."/>
            <person name="Munidasa M."/>
            <person name="Nazareth L."/>
            <person name="Ngo R."/>
            <person name="Nguyen L."/>
            <person name="Okwuonu G."/>
            <person name="Ongeri F."/>
            <person name="Patil S."/>
            <person name="Petrosino J."/>
            <person name="Pham C."/>
            <person name="Pham P."/>
            <person name="Pu L.-L."/>
            <person name="Puazo M."/>
            <person name="Raj R."/>
            <person name="Reid J."/>
            <person name="Rouhana J."/>
            <person name="Saada N."/>
            <person name="Shang Y."/>
            <person name="Simmons D."/>
            <person name="Thornton R."/>
            <person name="Warren J."/>
            <person name="Weissenberger G."/>
            <person name="Zhang J."/>
            <person name="Zhang L."/>
            <person name="Zhou C."/>
            <person name="Zhu D."/>
            <person name="Muzny D."/>
            <person name="Worley K."/>
            <person name="Gibbs R."/>
        </authorList>
    </citation>
    <scope>NUCLEOTIDE SEQUENCE [LARGE SCALE GENOMIC DNA]</scope>
    <source>
        <strain evidence="2 3">ATCC 49957</strain>
    </source>
</reference>